<proteinExistence type="predicted"/>
<gene>
    <name evidence="1" type="ORF">AMECASPLE_035041</name>
</gene>
<evidence type="ECO:0000313" key="2">
    <source>
        <dbReference type="Proteomes" id="UP001469553"/>
    </source>
</evidence>
<dbReference type="Proteomes" id="UP001469553">
    <property type="component" value="Unassembled WGS sequence"/>
</dbReference>
<dbReference type="EMBL" id="JAHRIP010033321">
    <property type="protein sequence ID" value="MEQ2293586.1"/>
    <property type="molecule type" value="Genomic_DNA"/>
</dbReference>
<accession>A0ABV0YIL2</accession>
<reference evidence="1 2" key="1">
    <citation type="submission" date="2021-06" db="EMBL/GenBank/DDBJ databases">
        <authorList>
            <person name="Palmer J.M."/>
        </authorList>
    </citation>
    <scope>NUCLEOTIDE SEQUENCE [LARGE SCALE GENOMIC DNA]</scope>
    <source>
        <strain evidence="1 2">AS_MEX2019</strain>
        <tissue evidence="1">Muscle</tissue>
    </source>
</reference>
<name>A0ABV0YIL2_9TELE</name>
<sequence>MVLEPHLYVLSAHLPRLLHTSQVTLSHWIYTLAHTHSHTDTVCFSLNTDTALLFHSSHIFTYCIYEHTFSPNPIPLCAKRPCKYAGVIGKKKKSEYPGVEEGWGEFGWGGENF</sequence>
<protein>
    <submittedName>
        <fullName evidence="1">Uncharacterized protein</fullName>
    </submittedName>
</protein>
<organism evidence="1 2">
    <name type="scientific">Ameca splendens</name>
    <dbReference type="NCBI Taxonomy" id="208324"/>
    <lineage>
        <taxon>Eukaryota</taxon>
        <taxon>Metazoa</taxon>
        <taxon>Chordata</taxon>
        <taxon>Craniata</taxon>
        <taxon>Vertebrata</taxon>
        <taxon>Euteleostomi</taxon>
        <taxon>Actinopterygii</taxon>
        <taxon>Neopterygii</taxon>
        <taxon>Teleostei</taxon>
        <taxon>Neoteleostei</taxon>
        <taxon>Acanthomorphata</taxon>
        <taxon>Ovalentaria</taxon>
        <taxon>Atherinomorphae</taxon>
        <taxon>Cyprinodontiformes</taxon>
        <taxon>Goodeidae</taxon>
        <taxon>Ameca</taxon>
    </lineage>
</organism>
<evidence type="ECO:0000313" key="1">
    <source>
        <dbReference type="EMBL" id="MEQ2293586.1"/>
    </source>
</evidence>
<keyword evidence="2" id="KW-1185">Reference proteome</keyword>
<comment type="caution">
    <text evidence="1">The sequence shown here is derived from an EMBL/GenBank/DDBJ whole genome shotgun (WGS) entry which is preliminary data.</text>
</comment>